<dbReference type="AlphaFoldDB" id="A0A0S4IPI4"/>
<proteinExistence type="predicted"/>
<dbReference type="Proteomes" id="UP000051952">
    <property type="component" value="Unassembled WGS sequence"/>
</dbReference>
<dbReference type="PANTHER" id="PTHR31144:SF6">
    <property type="entry name" value="CILIA-AND FLAGELLA-ASSOCIATED PROTEIN 96"/>
    <property type="match status" value="1"/>
</dbReference>
<evidence type="ECO:0000313" key="3">
    <source>
        <dbReference type="Proteomes" id="UP000051952"/>
    </source>
</evidence>
<dbReference type="Pfam" id="PF15239">
    <property type="entry name" value="CFAP96-like"/>
    <property type="match status" value="1"/>
</dbReference>
<dbReference type="PANTHER" id="PTHR31144">
    <property type="entry name" value="UPF0602 PROTEIN C4ORF47"/>
    <property type="match status" value="1"/>
</dbReference>
<dbReference type="InterPro" id="IPR029358">
    <property type="entry name" value="CFAP96"/>
</dbReference>
<dbReference type="GO" id="GO:0005881">
    <property type="term" value="C:cytoplasmic microtubule"/>
    <property type="evidence" value="ECO:0007669"/>
    <property type="project" value="TreeGrafter"/>
</dbReference>
<accession>A0A0S4IPI4</accession>
<dbReference type="EMBL" id="CYKH01000238">
    <property type="protein sequence ID" value="CUF08425.1"/>
    <property type="molecule type" value="Genomic_DNA"/>
</dbReference>
<dbReference type="VEuPathDB" id="TriTrypDB:BSAL_59080"/>
<evidence type="ECO:0000313" key="2">
    <source>
        <dbReference type="EMBL" id="CUF08425.1"/>
    </source>
</evidence>
<feature type="compositionally biased region" description="Basic and acidic residues" evidence="1">
    <location>
        <begin position="233"/>
        <end position="242"/>
    </location>
</feature>
<reference evidence="3" key="1">
    <citation type="submission" date="2015-09" db="EMBL/GenBank/DDBJ databases">
        <authorList>
            <consortium name="Pathogen Informatics"/>
        </authorList>
    </citation>
    <scope>NUCLEOTIDE SEQUENCE [LARGE SCALE GENOMIC DNA]</scope>
    <source>
        <strain evidence="3">Lake Konstanz</strain>
    </source>
</reference>
<name>A0A0S4IPI4_BODSA</name>
<dbReference type="OrthoDB" id="276733at2759"/>
<keyword evidence="3" id="KW-1185">Reference proteome</keyword>
<feature type="compositionally biased region" description="Basic and acidic residues" evidence="1">
    <location>
        <begin position="249"/>
        <end position="261"/>
    </location>
</feature>
<feature type="region of interest" description="Disordered" evidence="1">
    <location>
        <begin position="141"/>
        <end position="160"/>
    </location>
</feature>
<protein>
    <submittedName>
        <fullName evidence="2">Uncharacterized protein</fullName>
    </submittedName>
</protein>
<sequence>MAQKPKASLFGCFSDPSYITTDENPDKTDNYVKTDLISSRYLGKSVSSKVAPKGRLPDVFFEKKYLTLSSKEQNNGKDIEVYENPGKAERRAVAEAKKKNIVEKDFKVASYPKQATGPGSFVGTFQGKPFDHQPEYKVLAKDGVPDRPKPQPVNIKSNPGKKGTFGYYGVLLEKTKPFDPNQKRDEFDALRKKERQLWEESKKKNIGGIFKISLKNKVTFDEKAGTGVSSVYDHYEAKEDPKKKSKKKEPKEAAKPLDLKPFKYSSPPKQGEAGFLNKFANSRGENSAPDPYDSAKLKRKEEREKAPKPLNGVWKPVHGVKKGVVASMLKRFY</sequence>
<feature type="region of interest" description="Disordered" evidence="1">
    <location>
        <begin position="230"/>
        <end position="315"/>
    </location>
</feature>
<dbReference type="OMA" id="SYIDEMP"/>
<organism evidence="2 3">
    <name type="scientific">Bodo saltans</name>
    <name type="common">Flagellated protozoan</name>
    <dbReference type="NCBI Taxonomy" id="75058"/>
    <lineage>
        <taxon>Eukaryota</taxon>
        <taxon>Discoba</taxon>
        <taxon>Euglenozoa</taxon>
        <taxon>Kinetoplastea</taxon>
        <taxon>Metakinetoplastina</taxon>
        <taxon>Eubodonida</taxon>
        <taxon>Bodonidae</taxon>
        <taxon>Bodo</taxon>
    </lineage>
</organism>
<gene>
    <name evidence="2" type="ORF">BSAL_59080</name>
</gene>
<evidence type="ECO:0000256" key="1">
    <source>
        <dbReference type="SAM" id="MobiDB-lite"/>
    </source>
</evidence>
<feature type="compositionally biased region" description="Basic and acidic residues" evidence="1">
    <location>
        <begin position="293"/>
        <end position="307"/>
    </location>
</feature>